<evidence type="ECO:0000256" key="2">
    <source>
        <dbReference type="ARBA" id="ARBA00006745"/>
    </source>
</evidence>
<organism evidence="10 11">
    <name type="scientific">Companilactobacillus futsaii</name>
    <dbReference type="NCBI Taxonomy" id="938155"/>
    <lineage>
        <taxon>Bacteria</taxon>
        <taxon>Bacillati</taxon>
        <taxon>Bacillota</taxon>
        <taxon>Bacilli</taxon>
        <taxon>Lactobacillales</taxon>
        <taxon>Lactobacillaceae</taxon>
        <taxon>Companilactobacillus</taxon>
    </lineage>
</organism>
<dbReference type="NCBIfam" id="TIGR02967">
    <property type="entry name" value="guan_deamin"/>
    <property type="match status" value="1"/>
</dbReference>
<dbReference type="STRING" id="1423818.FC88_GL000483"/>
<dbReference type="InterPro" id="IPR014311">
    <property type="entry name" value="Guanine_deaminase"/>
</dbReference>
<comment type="similarity">
    <text evidence="2 8">Belongs to the metallo-dependent hydrolases superfamily. ATZ/TRZ family.</text>
</comment>
<evidence type="ECO:0000259" key="9">
    <source>
        <dbReference type="Pfam" id="PF01979"/>
    </source>
</evidence>
<dbReference type="Gene3D" id="2.30.40.10">
    <property type="entry name" value="Urease, subunit C, domain 1"/>
    <property type="match status" value="1"/>
</dbReference>
<dbReference type="InterPro" id="IPR032466">
    <property type="entry name" value="Metal_Hydrolase"/>
</dbReference>
<dbReference type="Gene3D" id="3.20.20.140">
    <property type="entry name" value="Metal-dependent hydrolases"/>
    <property type="match status" value="1"/>
</dbReference>
<dbReference type="UniPathway" id="UPA00603">
    <property type="reaction ID" value="UER00660"/>
</dbReference>
<evidence type="ECO:0000256" key="5">
    <source>
        <dbReference type="ARBA" id="ARBA00022801"/>
    </source>
</evidence>
<dbReference type="SUPFAM" id="SSF51556">
    <property type="entry name" value="Metallo-dependent hydrolases"/>
    <property type="match status" value="1"/>
</dbReference>
<dbReference type="Proteomes" id="UP000310673">
    <property type="component" value="Chromosome"/>
</dbReference>
<dbReference type="EC" id="3.5.4.3" evidence="3 7"/>
<comment type="pathway">
    <text evidence="1 8">Purine metabolism; guanine degradation; xanthine from guanine: step 1/1.</text>
</comment>
<protein>
    <recommendedName>
        <fullName evidence="3 7">Guanine deaminase</fullName>
        <shortName evidence="8">Guanase</shortName>
        <ecNumber evidence="3 7">3.5.4.3</ecNumber>
    </recommendedName>
    <alternativeName>
        <fullName evidence="8">Guanine aminohydrolase</fullName>
    </alternativeName>
</protein>
<dbReference type="AlphaFoldDB" id="A0A5B7T3J1"/>
<evidence type="ECO:0000256" key="1">
    <source>
        <dbReference type="ARBA" id="ARBA00004984"/>
    </source>
</evidence>
<dbReference type="PANTHER" id="PTHR11271">
    <property type="entry name" value="GUANINE DEAMINASE"/>
    <property type="match status" value="1"/>
</dbReference>
<dbReference type="PANTHER" id="PTHR11271:SF6">
    <property type="entry name" value="GUANINE DEAMINASE"/>
    <property type="match status" value="1"/>
</dbReference>
<dbReference type="GO" id="GO:0008270">
    <property type="term" value="F:zinc ion binding"/>
    <property type="evidence" value="ECO:0007669"/>
    <property type="project" value="UniProtKB-UniRule"/>
</dbReference>
<comment type="cofactor">
    <cofactor evidence="8">
        <name>Zn(2+)</name>
        <dbReference type="ChEBI" id="CHEBI:29105"/>
    </cofactor>
    <text evidence="8">Binds 1 zinc ion per subunit.</text>
</comment>
<evidence type="ECO:0000256" key="3">
    <source>
        <dbReference type="ARBA" id="ARBA00012781"/>
    </source>
</evidence>
<evidence type="ECO:0000313" key="10">
    <source>
        <dbReference type="EMBL" id="QCX24902.1"/>
    </source>
</evidence>
<dbReference type="SUPFAM" id="SSF51338">
    <property type="entry name" value="Composite domain of metallo-dependent hydrolases"/>
    <property type="match status" value="1"/>
</dbReference>
<evidence type="ECO:0000256" key="4">
    <source>
        <dbReference type="ARBA" id="ARBA00022723"/>
    </source>
</evidence>
<dbReference type="KEGG" id="lft:FG051_07155"/>
<reference evidence="10 11" key="1">
    <citation type="submission" date="2019-05" db="EMBL/GenBank/DDBJ databases">
        <title>Genome Sequence of Lactobacillus futsaii Y97, a Potential Probiotic Strain Isolated from the Futsai of Taiwan.</title>
        <authorList>
            <person name="Du X."/>
        </authorList>
    </citation>
    <scope>NUCLEOTIDE SEQUENCE [LARGE SCALE GENOMIC DNA]</scope>
    <source>
        <strain evidence="10 11">Y97</strain>
    </source>
</reference>
<name>A0A5B7T3J1_9LACO</name>
<evidence type="ECO:0000313" key="11">
    <source>
        <dbReference type="Proteomes" id="UP000310673"/>
    </source>
</evidence>
<proteinExistence type="inferred from homology"/>
<keyword evidence="6 8" id="KW-0862">Zinc</keyword>
<accession>A0A5B7T3J1</accession>
<gene>
    <name evidence="10" type="primary">guaD</name>
    <name evidence="10" type="ORF">FG051_07155</name>
</gene>
<evidence type="ECO:0000256" key="7">
    <source>
        <dbReference type="NCBIfam" id="TIGR02967"/>
    </source>
</evidence>
<dbReference type="Pfam" id="PF01979">
    <property type="entry name" value="Amidohydro_1"/>
    <property type="match status" value="1"/>
</dbReference>
<dbReference type="InterPro" id="IPR051607">
    <property type="entry name" value="Metallo-dep_hydrolases"/>
</dbReference>
<dbReference type="GO" id="GO:0008892">
    <property type="term" value="F:guanine deaminase activity"/>
    <property type="evidence" value="ECO:0007669"/>
    <property type="project" value="UniProtKB-UniRule"/>
</dbReference>
<dbReference type="GO" id="GO:0005829">
    <property type="term" value="C:cytosol"/>
    <property type="evidence" value="ECO:0007669"/>
    <property type="project" value="TreeGrafter"/>
</dbReference>
<keyword evidence="5 8" id="KW-0378">Hydrolase</keyword>
<evidence type="ECO:0000256" key="6">
    <source>
        <dbReference type="ARBA" id="ARBA00022833"/>
    </source>
</evidence>
<sequence length="437" mass="49005">MVIEGTIISSVSFDKADFTPEVLICVDQSGIIDRVISATDSDYQSVKQTAQQIGSYYQVAKDSYVLPGFTDLHIHAPQWPQAGLALDKPLNEWLNSYTFPLEAKFKDKEYAEKIYYSLIKELLANGTTSGLFFGSIHNEANLILAKICAELGQRAFIGKVAMDNPEQTPDYYRDQNSQVALQQTEEFIQAMFDLRNQNKAEITPVITPRFVPSCTEETLQGLGLLAKKYDLPIQSHCSESIWEDHYAQEHYNLRDTQVLDKFDLLTDKSIMAHGTQLSDQDLDTFSSRQTAIAHCPISNIYFGNSVMRVQDAHQKNVKIGLGTDISGGFSPSLYRNMQQSIMSSQVLTDQGHDNARISAANAFYLATVGGAQALHIKSGQIKSGFKADLQIVQDQYFDISSNEPQEIFERLIYHTNKENIKQVYVSGKLVHNKLGEE</sequence>
<feature type="domain" description="Amidohydrolase-related" evidence="9">
    <location>
        <begin position="64"/>
        <end position="430"/>
    </location>
</feature>
<dbReference type="InterPro" id="IPR011059">
    <property type="entry name" value="Metal-dep_hydrolase_composite"/>
</dbReference>
<dbReference type="GO" id="GO:0006147">
    <property type="term" value="P:guanine catabolic process"/>
    <property type="evidence" value="ECO:0007669"/>
    <property type="project" value="UniProtKB-UniRule"/>
</dbReference>
<keyword evidence="4 8" id="KW-0479">Metal-binding</keyword>
<comment type="function">
    <text evidence="8">Catalyzes the hydrolytic deamination of guanine, producing xanthine and ammonia.</text>
</comment>
<evidence type="ECO:0000256" key="8">
    <source>
        <dbReference type="RuleBase" id="RU366009"/>
    </source>
</evidence>
<comment type="catalytic activity">
    <reaction evidence="8">
        <text>guanine + H2O + H(+) = xanthine + NH4(+)</text>
        <dbReference type="Rhea" id="RHEA:14665"/>
        <dbReference type="ChEBI" id="CHEBI:15377"/>
        <dbReference type="ChEBI" id="CHEBI:15378"/>
        <dbReference type="ChEBI" id="CHEBI:16235"/>
        <dbReference type="ChEBI" id="CHEBI:17712"/>
        <dbReference type="ChEBI" id="CHEBI:28938"/>
        <dbReference type="EC" id="3.5.4.3"/>
    </reaction>
</comment>
<dbReference type="EMBL" id="CP040736">
    <property type="protein sequence ID" value="QCX24902.1"/>
    <property type="molecule type" value="Genomic_DNA"/>
</dbReference>
<dbReference type="InterPro" id="IPR006680">
    <property type="entry name" value="Amidohydro-rel"/>
</dbReference>